<proteinExistence type="predicted"/>
<dbReference type="Pfam" id="PF14103">
    <property type="entry name" value="DUF4276"/>
    <property type="match status" value="1"/>
</dbReference>
<dbReference type="RefSeq" id="WP_144682962.1">
    <property type="nucleotide sequence ID" value="NZ_VLLC01000005.1"/>
</dbReference>
<sequence length="219" mass="24953">MHFEFLVEGQAELTALSILMNRVLGDYGQPHTWRIHKHRGIGRIPDDPGSRPNKHDQTLLHNLPSKLRAYGDEGRDDVVVVVLVDLDERPDCVSFKKDLVGLLNYCQQQPKALFRIAIEELEAWFLGDQQAIRQAYPDARQEVLDAYVQDSQCGTWEKLAEAIHPGGLTELGQHGKRSVRILEQKRIWAKKLSPLLDIQANQSPSFRAFRDGVRRMTAP</sequence>
<organism evidence="1 2">
    <name type="scientific">Desulfobotulus alkaliphilus</name>
    <dbReference type="NCBI Taxonomy" id="622671"/>
    <lineage>
        <taxon>Bacteria</taxon>
        <taxon>Pseudomonadati</taxon>
        <taxon>Thermodesulfobacteriota</taxon>
        <taxon>Desulfobacteria</taxon>
        <taxon>Desulfobacterales</taxon>
        <taxon>Desulfobacteraceae</taxon>
        <taxon>Desulfobotulus</taxon>
    </lineage>
</organism>
<protein>
    <submittedName>
        <fullName evidence="1">Uncharacterized protein DUF4276</fullName>
    </submittedName>
</protein>
<comment type="caution">
    <text evidence="1">The sequence shown here is derived from an EMBL/GenBank/DDBJ whole genome shotgun (WGS) entry which is preliminary data.</text>
</comment>
<accession>A0A562S0F7</accession>
<dbReference type="OrthoDB" id="283783at2"/>
<reference evidence="1 2" key="1">
    <citation type="submission" date="2019-07" db="EMBL/GenBank/DDBJ databases">
        <title>Genome sequencing of 100 strains of the haloalkaliphilic chemolithoautotrophic sulfur-oxidizing bacterium Thioalkalivibrio.</title>
        <authorList>
            <person name="Muyzer G."/>
        </authorList>
    </citation>
    <scope>NUCLEOTIDE SEQUENCE [LARGE SCALE GENOMIC DNA]</scope>
    <source>
        <strain evidence="1 2">ASO4-4</strain>
    </source>
</reference>
<dbReference type="EMBL" id="VLLC01000005">
    <property type="protein sequence ID" value="TWI74404.1"/>
    <property type="molecule type" value="Genomic_DNA"/>
</dbReference>
<evidence type="ECO:0000313" key="1">
    <source>
        <dbReference type="EMBL" id="TWI74404.1"/>
    </source>
</evidence>
<keyword evidence="2" id="KW-1185">Reference proteome</keyword>
<dbReference type="Proteomes" id="UP000318307">
    <property type="component" value="Unassembled WGS sequence"/>
</dbReference>
<dbReference type="AlphaFoldDB" id="A0A562S0F7"/>
<name>A0A562S0F7_9BACT</name>
<dbReference type="InterPro" id="IPR025455">
    <property type="entry name" value="DUF4276"/>
</dbReference>
<gene>
    <name evidence="1" type="ORF">LZ24_01010</name>
</gene>
<evidence type="ECO:0000313" key="2">
    <source>
        <dbReference type="Proteomes" id="UP000318307"/>
    </source>
</evidence>